<name>A0A0X3P7E5_SCHSO</name>
<feature type="compositionally biased region" description="Polar residues" evidence="1">
    <location>
        <begin position="212"/>
        <end position="221"/>
    </location>
</feature>
<evidence type="ECO:0000313" key="2">
    <source>
        <dbReference type="EMBL" id="JAP47779.1"/>
    </source>
</evidence>
<gene>
    <name evidence="2" type="ORF">TR116696</name>
</gene>
<reference evidence="2" key="1">
    <citation type="submission" date="2016-01" db="EMBL/GenBank/DDBJ databases">
        <title>Reference transcriptome for the parasite Schistocephalus solidus: insights into the molecular evolution of parasitism.</title>
        <authorList>
            <person name="Hebert F.O."/>
            <person name="Grambauer S."/>
            <person name="Barber I."/>
            <person name="Landry C.R."/>
            <person name="Aubin-Horth N."/>
        </authorList>
    </citation>
    <scope>NUCLEOTIDE SEQUENCE</scope>
</reference>
<evidence type="ECO:0000256" key="1">
    <source>
        <dbReference type="SAM" id="MobiDB-lite"/>
    </source>
</evidence>
<proteinExistence type="predicted"/>
<sequence length="401" mass="45840">MFGTQYYDRRDGPKNYKPINQWPTEVDPDDDIDYGFTKLPVRERRKLFMNDTEPPKIYQYGTLPRIQPNRGGSRFETHSEAGDWGPPIQRSLAPKMQTMPRRASTYGGQTISHKTLELRNAQFSRPPNEPQQQPSLHSYQPTDAITQDYIQPSYAAPRKSRPISRSQVVSSPSVGDQQRDQVSAGTRVIPARHLSYSGPPRQRDTMSVGPDTMSSPQNNQYGRPLRVRVYNSDRSALSPTYSQQLSNWEPPSPVYPAYPAYGPRPTDRQAQIYRVIQSPTKVYPRSLEQSYVAQPVYIALSPRGRRPNPDSQFQQKSLTIYPSRTNTTQTRSYNEPVNDRTQPMRVAPVQNAAPMTPIVPQRNPRIQQSFNSPVARVPPRERQIFNRRAPQPDEDQGVSEF</sequence>
<feature type="region of interest" description="Disordered" evidence="1">
    <location>
        <begin position="156"/>
        <end position="221"/>
    </location>
</feature>
<accession>A0A0X3P7E5</accession>
<feature type="region of interest" description="Disordered" evidence="1">
    <location>
        <begin position="1"/>
        <end position="30"/>
    </location>
</feature>
<dbReference type="EMBL" id="GEEE01015446">
    <property type="protein sequence ID" value="JAP47779.1"/>
    <property type="molecule type" value="Transcribed_RNA"/>
</dbReference>
<feature type="compositionally biased region" description="Polar residues" evidence="1">
    <location>
        <begin position="163"/>
        <end position="184"/>
    </location>
</feature>
<feature type="region of interest" description="Disordered" evidence="1">
    <location>
        <begin position="355"/>
        <end position="401"/>
    </location>
</feature>
<protein>
    <submittedName>
        <fullName evidence="2">Uncharacterized protein</fullName>
    </submittedName>
</protein>
<feature type="compositionally biased region" description="Acidic residues" evidence="1">
    <location>
        <begin position="392"/>
        <end position="401"/>
    </location>
</feature>
<organism evidence="2">
    <name type="scientific">Schistocephalus solidus</name>
    <name type="common">Tapeworm</name>
    <dbReference type="NCBI Taxonomy" id="70667"/>
    <lineage>
        <taxon>Eukaryota</taxon>
        <taxon>Metazoa</taxon>
        <taxon>Spiralia</taxon>
        <taxon>Lophotrochozoa</taxon>
        <taxon>Platyhelminthes</taxon>
        <taxon>Cestoda</taxon>
        <taxon>Eucestoda</taxon>
        <taxon>Diphyllobothriidea</taxon>
        <taxon>Diphyllobothriidae</taxon>
        <taxon>Schistocephalus</taxon>
    </lineage>
</organism>
<feature type="region of interest" description="Disordered" evidence="1">
    <location>
        <begin position="53"/>
        <end position="89"/>
    </location>
</feature>
<dbReference type="AlphaFoldDB" id="A0A0X3P7E5"/>